<name>A0AAE6TU20_PARPN</name>
<feature type="binding site" description="covalent" evidence="7">
    <location>
        <position position="148"/>
    </location>
    <ligand>
        <name>heme c</name>
        <dbReference type="ChEBI" id="CHEBI:61717"/>
    </ligand>
</feature>
<dbReference type="GO" id="GO:0009055">
    <property type="term" value="F:electron transfer activity"/>
    <property type="evidence" value="ECO:0007669"/>
    <property type="project" value="InterPro"/>
</dbReference>
<gene>
    <name evidence="9" type="ORF">ESD82_11530</name>
</gene>
<evidence type="ECO:0000313" key="10">
    <source>
        <dbReference type="Proteomes" id="UP000326453"/>
    </source>
</evidence>
<feature type="chain" id="PRO_5042260631" evidence="8">
    <location>
        <begin position="28"/>
        <end position="159"/>
    </location>
</feature>
<evidence type="ECO:0000256" key="8">
    <source>
        <dbReference type="SAM" id="SignalP"/>
    </source>
</evidence>
<dbReference type="EMBL" id="CP044426">
    <property type="protein sequence ID" value="QFG36823.1"/>
    <property type="molecule type" value="Genomic_DNA"/>
</dbReference>
<evidence type="ECO:0000256" key="1">
    <source>
        <dbReference type="ARBA" id="ARBA00022448"/>
    </source>
</evidence>
<dbReference type="Gene3D" id="1.20.120.10">
    <property type="entry name" value="Cytochrome c/b562"/>
    <property type="match status" value="1"/>
</dbReference>
<evidence type="ECO:0000256" key="2">
    <source>
        <dbReference type="ARBA" id="ARBA00022617"/>
    </source>
</evidence>
<dbReference type="Pfam" id="PF01322">
    <property type="entry name" value="Cytochrom_C_2"/>
    <property type="match status" value="1"/>
</dbReference>
<proteinExistence type="predicted"/>
<keyword evidence="5 6" id="KW-0408">Iron</keyword>
<evidence type="ECO:0000256" key="6">
    <source>
        <dbReference type="PIRSR" id="PIRSR000027-1"/>
    </source>
</evidence>
<keyword evidence="8" id="KW-0732">Signal</keyword>
<dbReference type="PROSITE" id="PS51009">
    <property type="entry name" value="CYTCII"/>
    <property type="match status" value="1"/>
</dbReference>
<dbReference type="PRINTS" id="PR00608">
    <property type="entry name" value="CYTCHROMECII"/>
</dbReference>
<keyword evidence="2 7" id="KW-0349">Heme</keyword>
<dbReference type="InterPro" id="IPR010980">
    <property type="entry name" value="Cyt_c/b562"/>
</dbReference>
<sequence length="159" mass="16521">MPQERNDDMRLILTAAALAAVPLASLAQDDPVTQAIEARHGFYQMLAINMGTLSGMAKGELAYDEAAASRAAANIEALTQYDLPSLFVEGSSSAEAQDSAAKPDIWSNPEDFRTKFAGLGEAATGASDAVKGGAGEVGAVVQKLGGACKACHDNYREKS</sequence>
<evidence type="ECO:0000256" key="3">
    <source>
        <dbReference type="ARBA" id="ARBA00022723"/>
    </source>
</evidence>
<feature type="signal peptide" evidence="8">
    <location>
        <begin position="1"/>
        <end position="27"/>
    </location>
</feature>
<evidence type="ECO:0000256" key="7">
    <source>
        <dbReference type="PIRSR" id="PIRSR000027-2"/>
    </source>
</evidence>
<keyword evidence="4" id="KW-0249">Electron transport</keyword>
<dbReference type="InterPro" id="IPR002321">
    <property type="entry name" value="Cyt_c_II"/>
</dbReference>
<dbReference type="GO" id="GO:0005506">
    <property type="term" value="F:iron ion binding"/>
    <property type="evidence" value="ECO:0007669"/>
    <property type="project" value="InterPro"/>
</dbReference>
<dbReference type="AlphaFoldDB" id="A0AAE6TU20"/>
<feature type="binding site" description="axial binding residue" evidence="6">
    <location>
        <position position="152"/>
    </location>
    <ligand>
        <name>heme c</name>
        <dbReference type="ChEBI" id="CHEBI:61717"/>
    </ligand>
    <ligandPart>
        <name>Fe</name>
        <dbReference type="ChEBI" id="CHEBI:18248"/>
    </ligandPart>
</feature>
<accession>A0AAE6TU20</accession>
<dbReference type="InterPro" id="IPR015984">
    <property type="entry name" value="Cyt_c_prime_subgr"/>
</dbReference>
<dbReference type="GO" id="GO:0042597">
    <property type="term" value="C:periplasmic space"/>
    <property type="evidence" value="ECO:0007669"/>
    <property type="project" value="InterPro"/>
</dbReference>
<keyword evidence="3 6" id="KW-0479">Metal-binding</keyword>
<dbReference type="KEGG" id="ppan:ESD82_11530"/>
<organism evidence="9 10">
    <name type="scientific">Paracoccus pantotrophus</name>
    <name type="common">Thiosphaera pantotropha</name>
    <dbReference type="NCBI Taxonomy" id="82367"/>
    <lineage>
        <taxon>Bacteria</taxon>
        <taxon>Pseudomonadati</taxon>
        <taxon>Pseudomonadota</taxon>
        <taxon>Alphaproteobacteria</taxon>
        <taxon>Rhodobacterales</taxon>
        <taxon>Paracoccaceae</taxon>
        <taxon>Paracoccus</taxon>
    </lineage>
</organism>
<evidence type="ECO:0000256" key="4">
    <source>
        <dbReference type="ARBA" id="ARBA00022982"/>
    </source>
</evidence>
<reference evidence="9 10" key="1">
    <citation type="submission" date="2019-01" db="EMBL/GenBank/DDBJ databases">
        <title>Complete Genome Sequence and Annotation of the Paracoccus pantotrophus type strain DSM 2944.</title>
        <authorList>
            <person name="Bockwoldt J.A."/>
            <person name="Zimmermann M."/>
            <person name="Tiso T."/>
            <person name="Blank L.M."/>
        </authorList>
    </citation>
    <scope>NUCLEOTIDE SEQUENCE [LARGE SCALE GENOMIC DNA]</scope>
    <source>
        <strain evidence="9 10">DSM 2944</strain>
    </source>
</reference>
<feature type="binding site" description="covalent" evidence="7">
    <location>
        <position position="151"/>
    </location>
    <ligand>
        <name>heme c</name>
        <dbReference type="ChEBI" id="CHEBI:61717"/>
    </ligand>
</feature>
<dbReference type="GO" id="GO:0022900">
    <property type="term" value="P:electron transport chain"/>
    <property type="evidence" value="ECO:0007669"/>
    <property type="project" value="InterPro"/>
</dbReference>
<dbReference type="InterPro" id="IPR012127">
    <property type="entry name" value="Cyt_c_prime"/>
</dbReference>
<dbReference type="PIRSF" id="PIRSF000027">
    <property type="entry name" value="Cytc_c_prime"/>
    <property type="match status" value="1"/>
</dbReference>
<dbReference type="Proteomes" id="UP000326453">
    <property type="component" value="Chromosome 1"/>
</dbReference>
<evidence type="ECO:0000256" key="5">
    <source>
        <dbReference type="ARBA" id="ARBA00023004"/>
    </source>
</evidence>
<comment type="PTM">
    <text evidence="7">Binds 1 heme group per subunit.</text>
</comment>
<dbReference type="SUPFAM" id="SSF47175">
    <property type="entry name" value="Cytochromes"/>
    <property type="match status" value="1"/>
</dbReference>
<dbReference type="GO" id="GO:0020037">
    <property type="term" value="F:heme binding"/>
    <property type="evidence" value="ECO:0007669"/>
    <property type="project" value="InterPro"/>
</dbReference>
<protein>
    <submittedName>
        <fullName evidence="9">Cytochrome c</fullName>
    </submittedName>
</protein>
<keyword evidence="1" id="KW-0813">Transport</keyword>
<evidence type="ECO:0000313" key="9">
    <source>
        <dbReference type="EMBL" id="QFG36823.1"/>
    </source>
</evidence>